<feature type="region of interest" description="Disordered" evidence="1">
    <location>
        <begin position="1"/>
        <end position="59"/>
    </location>
</feature>
<feature type="compositionally biased region" description="Polar residues" evidence="1">
    <location>
        <begin position="79"/>
        <end position="94"/>
    </location>
</feature>
<accession>A8E732</accession>
<protein>
    <submittedName>
        <fullName evidence="2">IP20149p</fullName>
    </submittedName>
</protein>
<gene>
    <name evidence="2" type="primary">BcDNA:LD28657</name>
</gene>
<proteinExistence type="evidence at transcript level"/>
<dbReference type="EMBL" id="BT030974">
    <property type="protein sequence ID" value="ABV82356.1"/>
    <property type="molecule type" value="mRNA"/>
</dbReference>
<name>A8E732_DROME</name>
<organism evidence="2">
    <name type="scientific">Drosophila melanogaster</name>
    <name type="common">Fruit fly</name>
    <dbReference type="NCBI Taxonomy" id="7227"/>
    <lineage>
        <taxon>Eukaryota</taxon>
        <taxon>Metazoa</taxon>
        <taxon>Ecdysozoa</taxon>
        <taxon>Arthropoda</taxon>
        <taxon>Hexapoda</taxon>
        <taxon>Insecta</taxon>
        <taxon>Pterygota</taxon>
        <taxon>Neoptera</taxon>
        <taxon>Endopterygota</taxon>
        <taxon>Diptera</taxon>
        <taxon>Brachycera</taxon>
        <taxon>Muscomorpha</taxon>
        <taxon>Ephydroidea</taxon>
        <taxon>Drosophilidae</taxon>
        <taxon>Drosophila</taxon>
        <taxon>Sophophora</taxon>
    </lineage>
</organism>
<evidence type="ECO:0000256" key="1">
    <source>
        <dbReference type="SAM" id="MobiDB-lite"/>
    </source>
</evidence>
<sequence length="109" mass="10855">MSNSQANAGISGSTVADEPIQHHPSLAAGPVSASCPAATPPSQSTQQPPPHIVSASTADAGSSAAVGVGVVAGSEGVNLDSSPRESSLQASENINKYARPRKIITKLLN</sequence>
<feature type="region of interest" description="Disordered" evidence="1">
    <location>
        <begin position="74"/>
        <end position="95"/>
    </location>
</feature>
<reference evidence="2" key="1">
    <citation type="submission" date="2007-10" db="EMBL/GenBank/DDBJ databases">
        <authorList>
            <person name="Stapleton M."/>
            <person name="Carlson J."/>
            <person name="Frise E."/>
            <person name="Kapadia B."/>
            <person name="Park S."/>
            <person name="Wan K."/>
            <person name="Yu C."/>
            <person name="Celniker S."/>
        </authorList>
    </citation>
    <scope>NUCLEOTIDE SEQUENCE</scope>
</reference>
<dbReference type="AlphaFoldDB" id="A8E732"/>
<feature type="compositionally biased region" description="Polar residues" evidence="1">
    <location>
        <begin position="1"/>
        <end position="14"/>
    </location>
</feature>
<evidence type="ECO:0000313" key="2">
    <source>
        <dbReference type="EMBL" id="ABV82356.1"/>
    </source>
</evidence>
<feature type="compositionally biased region" description="Low complexity" evidence="1">
    <location>
        <begin position="36"/>
        <end position="46"/>
    </location>
</feature>